<feature type="active site" evidence="1">
    <location>
        <position position="340"/>
    </location>
</feature>
<keyword evidence="5" id="KW-1185">Reference proteome</keyword>
<organism evidence="4 5">
    <name type="scientific">Pomacea canaliculata</name>
    <name type="common">Golden apple snail</name>
    <dbReference type="NCBI Taxonomy" id="400727"/>
    <lineage>
        <taxon>Eukaryota</taxon>
        <taxon>Metazoa</taxon>
        <taxon>Spiralia</taxon>
        <taxon>Lophotrochozoa</taxon>
        <taxon>Mollusca</taxon>
        <taxon>Gastropoda</taxon>
        <taxon>Caenogastropoda</taxon>
        <taxon>Architaenioglossa</taxon>
        <taxon>Ampullarioidea</taxon>
        <taxon>Ampullariidae</taxon>
        <taxon>Pomacea</taxon>
    </lineage>
</organism>
<dbReference type="Pfam" id="PF12705">
    <property type="entry name" value="PDDEXK_1"/>
    <property type="match status" value="1"/>
</dbReference>
<keyword evidence="1" id="KW-0496">Mitochondrion</keyword>
<feature type="region of interest" description="Disordered" evidence="2">
    <location>
        <begin position="1"/>
        <end position="65"/>
    </location>
</feature>
<dbReference type="GO" id="GO:0008297">
    <property type="term" value="F:single-stranded DNA exodeoxyribonuclease activity"/>
    <property type="evidence" value="ECO:0007669"/>
    <property type="project" value="UniProtKB-UniRule"/>
</dbReference>
<feature type="compositionally biased region" description="Low complexity" evidence="2">
    <location>
        <begin position="8"/>
        <end position="23"/>
    </location>
</feature>
<feature type="active site" evidence="1">
    <location>
        <position position="325"/>
    </location>
</feature>
<feature type="compositionally biased region" description="Basic and acidic residues" evidence="2">
    <location>
        <begin position="35"/>
        <end position="49"/>
    </location>
</feature>
<feature type="domain" description="PD-(D/E)XK endonuclease-like" evidence="3">
    <location>
        <begin position="262"/>
        <end position="425"/>
    </location>
</feature>
<comment type="similarity">
    <text evidence="1">Belongs to the MGME1 family.</text>
</comment>
<evidence type="ECO:0000313" key="4">
    <source>
        <dbReference type="EMBL" id="PVD26045.1"/>
    </source>
</evidence>
<dbReference type="EC" id="3.1.-.-" evidence="1"/>
<sequence length="428" mass="47833">MLFGSIQTVKKSVKNTSKTSASKPRNITSKVSSKVKTELDGTTKRRLEEMYQTSVGSGGESNQKDDCQFEDKMLPSDGDTKQVKIRFLDEVGSTEQNVMSAADLTDAETDPLLWNSRREPDIPKLKAVPTLAKKPKTRPVIIKVADSSETCTVKLDESGTSSTGLESRLGKESVNEAFSPPSEINFVLQCPLTPSAMSNFDEAQNFRSLIERFSLRLTPTVNTVLTKTRTEISNFFLLRWRENMIKTLGEDGFKKHQEATIWQGTTFHACIQQYLSGTPAKEIDIKENIEGYWSSLAKVLPDISDIKAVETPVSHPLLFYRGTFDCIAAYKNVLYVIDWKTSNKPKPLINNLFDNPIQVAAYLGAINASTEITSKLGAVDHAAIVVAYENGEAAHVHRMSPALCSYYWNQWCQRLHQYWTQVAAEKAK</sequence>
<comment type="caution">
    <text evidence="4">The sequence shown here is derived from an EMBL/GenBank/DDBJ whole genome shotgun (WGS) entry which is preliminary data.</text>
</comment>
<dbReference type="STRING" id="400727.A0A2T7NXZ7"/>
<accession>A0A2T7NXZ7</accession>
<evidence type="ECO:0000256" key="2">
    <source>
        <dbReference type="SAM" id="MobiDB-lite"/>
    </source>
</evidence>
<comment type="subcellular location">
    <subcellularLocation>
        <location evidence="1">Mitochondrion</location>
    </subcellularLocation>
</comment>
<proteinExistence type="inferred from homology"/>
<dbReference type="HAMAP" id="MF_03030">
    <property type="entry name" value="MGME1"/>
    <property type="match status" value="1"/>
</dbReference>
<gene>
    <name evidence="4" type="ORF">C0Q70_13713</name>
</gene>
<dbReference type="PANTHER" id="PTHR31340:SF3">
    <property type="entry name" value="MITOCHONDRIAL GENOME MAINTENANCE EXONUCLEASE 1"/>
    <property type="match status" value="1"/>
</dbReference>
<evidence type="ECO:0000259" key="3">
    <source>
        <dbReference type="Pfam" id="PF12705"/>
    </source>
</evidence>
<feature type="compositionally biased region" description="Polar residues" evidence="2">
    <location>
        <begin position="25"/>
        <end position="34"/>
    </location>
</feature>
<dbReference type="GO" id="GO:0006264">
    <property type="term" value="P:mitochondrial DNA replication"/>
    <property type="evidence" value="ECO:0007669"/>
    <property type="project" value="TreeGrafter"/>
</dbReference>
<dbReference type="InterPro" id="IPR038726">
    <property type="entry name" value="PDDEXK_AddAB-type"/>
</dbReference>
<feature type="active site" evidence="1">
    <location>
        <position position="338"/>
    </location>
</feature>
<dbReference type="GO" id="GO:0005739">
    <property type="term" value="C:mitochondrion"/>
    <property type="evidence" value="ECO:0007669"/>
    <property type="project" value="UniProtKB-SubCell"/>
</dbReference>
<evidence type="ECO:0000313" key="5">
    <source>
        <dbReference type="Proteomes" id="UP000245119"/>
    </source>
</evidence>
<dbReference type="GO" id="GO:0043504">
    <property type="term" value="P:mitochondrial DNA repair"/>
    <property type="evidence" value="ECO:0007669"/>
    <property type="project" value="UniProtKB-UniRule"/>
</dbReference>
<dbReference type="AlphaFoldDB" id="A0A2T7NXZ7"/>
<dbReference type="EMBL" id="PZQS01000008">
    <property type="protein sequence ID" value="PVD26045.1"/>
    <property type="molecule type" value="Genomic_DNA"/>
</dbReference>
<dbReference type="PANTHER" id="PTHR31340">
    <property type="entry name" value="MITOCHONDRIAL GENOME MAINTENANCE EXONUCLEASE 1"/>
    <property type="match status" value="1"/>
</dbReference>
<evidence type="ECO:0000256" key="1">
    <source>
        <dbReference type="HAMAP-Rule" id="MF_03030"/>
    </source>
</evidence>
<reference evidence="4 5" key="1">
    <citation type="submission" date="2018-04" db="EMBL/GenBank/DDBJ databases">
        <title>The genome of golden apple snail Pomacea canaliculata provides insight into stress tolerance and invasive adaptation.</title>
        <authorList>
            <person name="Liu C."/>
            <person name="Liu B."/>
            <person name="Ren Y."/>
            <person name="Zhang Y."/>
            <person name="Wang H."/>
            <person name="Li S."/>
            <person name="Jiang F."/>
            <person name="Yin L."/>
            <person name="Zhang G."/>
            <person name="Qian W."/>
            <person name="Fan W."/>
        </authorList>
    </citation>
    <scope>NUCLEOTIDE SEQUENCE [LARGE SCALE GENOMIC DNA]</scope>
    <source>
        <strain evidence="4">SZHN2017</strain>
        <tissue evidence="4">Muscle</tissue>
    </source>
</reference>
<keyword evidence="1" id="KW-0269">Exonuclease</keyword>
<name>A0A2T7NXZ7_POMCA</name>
<keyword evidence="1" id="KW-0540">Nuclease</keyword>
<protein>
    <recommendedName>
        <fullName evidence="1">Mitochondrial genome maintenance exonuclease 1</fullName>
        <ecNumber evidence="1">3.1.-.-</ecNumber>
    </recommendedName>
</protein>
<dbReference type="OrthoDB" id="5777131at2759"/>
<keyword evidence="1" id="KW-0378">Hydrolase</keyword>
<dbReference type="Gene3D" id="3.90.320.10">
    <property type="match status" value="1"/>
</dbReference>
<dbReference type="Proteomes" id="UP000245119">
    <property type="component" value="Linkage Group LG8"/>
</dbReference>
<dbReference type="InterPro" id="IPR011604">
    <property type="entry name" value="PDDEXK-like_dom_sf"/>
</dbReference>
<comment type="function">
    <text evidence="1">Metal-dependent single-stranded DNA (ssDNA) exonuclease involved in mitochondrial genome maintenance.</text>
</comment>